<dbReference type="SUPFAM" id="SSF53756">
    <property type="entry name" value="UDP-Glycosyltransferase/glycogen phosphorylase"/>
    <property type="match status" value="1"/>
</dbReference>
<dbReference type="Pfam" id="PF00534">
    <property type="entry name" value="Glycos_transf_1"/>
    <property type="match status" value="1"/>
</dbReference>
<keyword evidence="2" id="KW-0808">Transferase</keyword>
<dbReference type="InterPro" id="IPR001296">
    <property type="entry name" value="Glyco_trans_1"/>
</dbReference>
<proteinExistence type="predicted"/>
<dbReference type="PANTHER" id="PTHR12526:SF630">
    <property type="entry name" value="GLYCOSYLTRANSFERASE"/>
    <property type="match status" value="1"/>
</dbReference>
<reference evidence="2" key="1">
    <citation type="journal article" date="2016" name="Appl. Environ. Microbiol.">
        <title>Novel capsular polysaccharide Loci and new diagnostic tools for high-throughput capsular gene typing in Streptococcus suis.</title>
        <authorList>
            <person name="Zheng H."/>
            <person name="Bai X."/>
            <person name="Xu J."/>
        </authorList>
    </citation>
    <scope>NUCLEOTIDE SEQUENCE</scope>
    <source>
        <strain evidence="2">YS108</strain>
    </source>
</reference>
<evidence type="ECO:0000259" key="1">
    <source>
        <dbReference type="Pfam" id="PF00534"/>
    </source>
</evidence>
<accession>A0A1C9IGA2</accession>
<dbReference type="AlphaFoldDB" id="A0A1C9IGA2"/>
<dbReference type="PANTHER" id="PTHR12526">
    <property type="entry name" value="GLYCOSYLTRANSFERASE"/>
    <property type="match status" value="1"/>
</dbReference>
<gene>
    <name evidence="2" type="primary">cpsN</name>
    <name evidence="2" type="ORF">YS108-orf13</name>
</gene>
<organism evidence="2">
    <name type="scientific">Streptococcus suis</name>
    <dbReference type="NCBI Taxonomy" id="1307"/>
    <lineage>
        <taxon>Bacteria</taxon>
        <taxon>Bacillati</taxon>
        <taxon>Bacillota</taxon>
        <taxon>Bacilli</taxon>
        <taxon>Lactobacillales</taxon>
        <taxon>Streptococcaceae</taxon>
        <taxon>Streptococcus</taxon>
    </lineage>
</organism>
<protein>
    <submittedName>
        <fullName evidence="2">Glycosyltransferase</fullName>
    </submittedName>
</protein>
<dbReference type="EMBL" id="KT163363">
    <property type="protein sequence ID" value="AOP03541.1"/>
    <property type="molecule type" value="Genomic_DNA"/>
</dbReference>
<name>A0A1C9IGA2_STRSU</name>
<feature type="domain" description="Glycosyl transferase family 1" evidence="1">
    <location>
        <begin position="168"/>
        <end position="319"/>
    </location>
</feature>
<dbReference type="GO" id="GO:0016757">
    <property type="term" value="F:glycosyltransferase activity"/>
    <property type="evidence" value="ECO:0007669"/>
    <property type="project" value="InterPro"/>
</dbReference>
<sequence length="344" mass="38930">MLVCVVGNFGDKSILTDGQGIKTLELYNSLVKAYGQKEVSRVNLHSKNRIILALQLLVNVIKCKNIIVLVSKNGRKTVIPLLVAYNRIFHKKIFHSLIGSTTHQTLEENPKLIECYNRLAGNWSETNTEKKLLEELGLTNVTVVKNFKNLRVLMSEELNYITNEPFPLCTFSRVEELKGIPNIVRAVNKVNELLGRTVCTLDIYGKVMERYEDDFAKLKSEFGENIRYRGVVDFDKSVETLKNYYMVVFPTRYYTEGIPGTLLDSFAAGVPVLSAEWESCYDIINENVGVTYVFNDDDALVNALIYSLKSPSEINKMKKGCLLEASKYSSEEITKSLGTYLEGE</sequence>
<evidence type="ECO:0000313" key="2">
    <source>
        <dbReference type="EMBL" id="AOP03541.1"/>
    </source>
</evidence>
<dbReference type="Gene3D" id="3.40.50.2000">
    <property type="entry name" value="Glycogen Phosphorylase B"/>
    <property type="match status" value="1"/>
</dbReference>